<dbReference type="Proteomes" id="UP001157069">
    <property type="component" value="Unassembled WGS sequence"/>
</dbReference>
<dbReference type="PANTHER" id="PTHR43003">
    <property type="entry name" value="DNA-3-METHYLADENINE GLYCOSYLASE"/>
    <property type="match status" value="1"/>
</dbReference>
<reference evidence="4" key="1">
    <citation type="journal article" date="2019" name="Int. J. Syst. Evol. Microbiol.">
        <title>The Global Catalogue of Microorganisms (GCM) 10K type strain sequencing project: providing services to taxonomists for standard genome sequencing and annotation.</title>
        <authorList>
            <consortium name="The Broad Institute Genomics Platform"/>
            <consortium name="The Broad Institute Genome Sequencing Center for Infectious Disease"/>
            <person name="Wu L."/>
            <person name="Ma J."/>
        </authorList>
    </citation>
    <scope>NUCLEOTIDE SEQUENCE [LARGE SCALE GENOMIC DNA]</scope>
    <source>
        <strain evidence="4">NBRC 108755</strain>
    </source>
</reference>
<evidence type="ECO:0000313" key="4">
    <source>
        <dbReference type="Proteomes" id="UP001157069"/>
    </source>
</evidence>
<dbReference type="PANTHER" id="PTHR43003:SF6">
    <property type="entry name" value="DNA GLYCOSYLASE"/>
    <property type="match status" value="1"/>
</dbReference>
<organism evidence="3 4">
    <name type="scientific">Homoserinibacter gongjuensis</name>
    <dbReference type="NCBI Taxonomy" id="1162968"/>
    <lineage>
        <taxon>Bacteria</taxon>
        <taxon>Bacillati</taxon>
        <taxon>Actinomycetota</taxon>
        <taxon>Actinomycetes</taxon>
        <taxon>Micrococcales</taxon>
        <taxon>Microbacteriaceae</taxon>
        <taxon>Homoserinibacter</taxon>
    </lineage>
</organism>
<protein>
    <recommendedName>
        <fullName evidence="5">3-methyladenine DNA glycosylase</fullName>
    </recommendedName>
</protein>
<comment type="caution">
    <text evidence="3">The sequence shown here is derived from an EMBL/GenBank/DDBJ whole genome shotgun (WGS) entry which is preliminary data.</text>
</comment>
<keyword evidence="1" id="KW-0227">DNA damage</keyword>
<dbReference type="InterPro" id="IPR051912">
    <property type="entry name" value="Alkylbase_DNA_Glycosylase/TA"/>
</dbReference>
<keyword evidence="2" id="KW-0234">DNA repair</keyword>
<sequence length="302" mass="32655">MDPVTTRYAPAHRVELRLVLGPLAQGRTDPTIRRDADGWWLTMRLASGTATLLLREGADAVEARAWGAGAEEAVAGVPALLGADDDSSGFEPARHPVVARLHHETPGLRLARTGRILPALVPSVLGQKVTGIEAKSAWRELVTRHGDAAPGPAPLGMRVVPTAGVWRRIPSWQWHRAGVGPQRSDTLMRVFSVADALERAASAPAAEAGRRMRTIVGIGPWTVVETLQRSHGDPDSVSVGDLHLCKRVGTALAGRRVDDDGMLELLEPWRGHRQRVVRLIEAAGIGYERHGPRLAIPAHRTR</sequence>
<gene>
    <name evidence="3" type="ORF">GCM10025869_13050</name>
</gene>
<keyword evidence="4" id="KW-1185">Reference proteome</keyword>
<evidence type="ECO:0000313" key="3">
    <source>
        <dbReference type="EMBL" id="GMA90776.1"/>
    </source>
</evidence>
<accession>A0ABQ6JR48</accession>
<dbReference type="RefSeq" id="WP_284298705.1">
    <property type="nucleotide sequence ID" value="NZ_BSVA01000001.1"/>
</dbReference>
<dbReference type="EMBL" id="BSVA01000001">
    <property type="protein sequence ID" value="GMA90776.1"/>
    <property type="molecule type" value="Genomic_DNA"/>
</dbReference>
<evidence type="ECO:0008006" key="5">
    <source>
        <dbReference type="Google" id="ProtNLM"/>
    </source>
</evidence>
<proteinExistence type="predicted"/>
<dbReference type="Gene3D" id="1.10.340.30">
    <property type="entry name" value="Hypothetical protein, domain 2"/>
    <property type="match status" value="1"/>
</dbReference>
<evidence type="ECO:0000256" key="1">
    <source>
        <dbReference type="ARBA" id="ARBA00022763"/>
    </source>
</evidence>
<dbReference type="SUPFAM" id="SSF48150">
    <property type="entry name" value="DNA-glycosylase"/>
    <property type="match status" value="1"/>
</dbReference>
<name>A0ABQ6JR48_9MICO</name>
<dbReference type="InterPro" id="IPR011257">
    <property type="entry name" value="DNA_glycosylase"/>
</dbReference>
<evidence type="ECO:0000256" key="2">
    <source>
        <dbReference type="ARBA" id="ARBA00023204"/>
    </source>
</evidence>